<dbReference type="InterPro" id="IPR029065">
    <property type="entry name" value="Enolase_C-like"/>
</dbReference>
<dbReference type="InterPro" id="IPR036849">
    <property type="entry name" value="Enolase-like_C_sf"/>
</dbReference>
<name>A0ABW5THT6_9ENTE</name>
<dbReference type="SUPFAM" id="SSF54826">
    <property type="entry name" value="Enolase N-terminal domain-like"/>
    <property type="match status" value="1"/>
</dbReference>
<dbReference type="InterPro" id="IPR034603">
    <property type="entry name" value="Dipeptide_epimerase"/>
</dbReference>
<dbReference type="Gene3D" id="3.20.20.120">
    <property type="entry name" value="Enolase-like C-terminal domain"/>
    <property type="match status" value="1"/>
</dbReference>
<dbReference type="PANTHER" id="PTHR48073:SF2">
    <property type="entry name" value="O-SUCCINYLBENZOATE SYNTHASE"/>
    <property type="match status" value="1"/>
</dbReference>
<dbReference type="SFLD" id="SFLDS00001">
    <property type="entry name" value="Enolase"/>
    <property type="match status" value="1"/>
</dbReference>
<keyword evidence="2 5" id="KW-0479">Metal-binding</keyword>
<organism evidence="7 8">
    <name type="scientific">Enterococcus camelliae</name>
    <dbReference type="NCBI Taxonomy" id="453959"/>
    <lineage>
        <taxon>Bacteria</taxon>
        <taxon>Bacillati</taxon>
        <taxon>Bacillota</taxon>
        <taxon>Bacilli</taxon>
        <taxon>Lactobacillales</taxon>
        <taxon>Enterococcaceae</taxon>
        <taxon>Enterococcus</taxon>
    </lineage>
</organism>
<dbReference type="CDD" id="cd03319">
    <property type="entry name" value="L-Ala-DL-Glu_epimerase"/>
    <property type="match status" value="1"/>
</dbReference>
<reference evidence="8" key="1">
    <citation type="journal article" date="2019" name="Int. J. Syst. Evol. Microbiol.">
        <title>The Global Catalogue of Microorganisms (GCM) 10K type strain sequencing project: providing services to taxonomists for standard genome sequencing and annotation.</title>
        <authorList>
            <consortium name="The Broad Institute Genomics Platform"/>
            <consortium name="The Broad Institute Genome Sequencing Center for Infectious Disease"/>
            <person name="Wu L."/>
            <person name="Ma J."/>
        </authorList>
    </citation>
    <scope>NUCLEOTIDE SEQUENCE [LARGE SCALE GENOMIC DNA]</scope>
    <source>
        <strain evidence="8">TISTR 932</strain>
    </source>
</reference>
<dbReference type="EC" id="5.1.1.-" evidence="5"/>
<evidence type="ECO:0000313" key="7">
    <source>
        <dbReference type="EMBL" id="MFD2728213.1"/>
    </source>
</evidence>
<keyword evidence="4 5" id="KW-0413">Isomerase</keyword>
<dbReference type="Pfam" id="PF13378">
    <property type="entry name" value="MR_MLE_C"/>
    <property type="match status" value="1"/>
</dbReference>
<dbReference type="SFLD" id="SFLDG00180">
    <property type="entry name" value="muconate_cycloisomerase"/>
    <property type="match status" value="1"/>
</dbReference>
<sequence>MKIIEVRTELFPIALKTPFKTALREVQALDVIRVKIYMDNGIIGVGEAAPTPAITGDTQEGILRDIEQHYRPYLLNRELTQPFQLLSELKKLVSHATSAKAAIDIAVFDALAKQQHQPLYQYLGGTRPSLATDYTVSIGSEEKMVNDARAYAQKGFVELKVKMGLDDPEVEVAKLTAMNQALDGKIRFRIDANQGWSPKEAVEIIQSWKGLPIQFIEQPVKAHDIKGMAYVTAHSPFPIMADESLYSLADAQVLIDHQACHMFNIKLMKTAGIQGALEIFRLAKEENIPCMMGSMIEGYVGMAAAIHFAAGMNTITYNDLDVPFMWKLTDQAKKQMGFTINRNMLTLSHQAGLGITMEEGLA</sequence>
<accession>A0ABW5THT6</accession>
<dbReference type="Proteomes" id="UP001597427">
    <property type="component" value="Unassembled WGS sequence"/>
</dbReference>
<evidence type="ECO:0000256" key="5">
    <source>
        <dbReference type="RuleBase" id="RU366006"/>
    </source>
</evidence>
<evidence type="ECO:0000259" key="6">
    <source>
        <dbReference type="SMART" id="SM00922"/>
    </source>
</evidence>
<proteinExistence type="inferred from homology"/>
<keyword evidence="3 5" id="KW-0460">Magnesium</keyword>
<dbReference type="SMART" id="SM00922">
    <property type="entry name" value="MR_MLE"/>
    <property type="match status" value="1"/>
</dbReference>
<dbReference type="SUPFAM" id="SSF51604">
    <property type="entry name" value="Enolase C-terminal domain-like"/>
    <property type="match status" value="1"/>
</dbReference>
<evidence type="ECO:0000256" key="2">
    <source>
        <dbReference type="ARBA" id="ARBA00022723"/>
    </source>
</evidence>
<dbReference type="InterPro" id="IPR029017">
    <property type="entry name" value="Enolase-like_N"/>
</dbReference>
<comment type="similarity">
    <text evidence="1 5">Belongs to the mandelate racemase/muconate lactonizing enzyme family.</text>
</comment>
<dbReference type="EMBL" id="JBHUMO010000011">
    <property type="protein sequence ID" value="MFD2728213.1"/>
    <property type="molecule type" value="Genomic_DNA"/>
</dbReference>
<gene>
    <name evidence="7" type="ORF">ACFSR0_02015</name>
</gene>
<evidence type="ECO:0000313" key="8">
    <source>
        <dbReference type="Proteomes" id="UP001597427"/>
    </source>
</evidence>
<dbReference type="SFLD" id="SFLDF00009">
    <property type="entry name" value="o-succinylbenzoate_synthase"/>
    <property type="match status" value="1"/>
</dbReference>
<evidence type="ECO:0000256" key="3">
    <source>
        <dbReference type="ARBA" id="ARBA00022842"/>
    </source>
</evidence>
<evidence type="ECO:0000256" key="4">
    <source>
        <dbReference type="ARBA" id="ARBA00023235"/>
    </source>
</evidence>
<dbReference type="PANTHER" id="PTHR48073">
    <property type="entry name" value="O-SUCCINYLBENZOATE SYNTHASE-RELATED"/>
    <property type="match status" value="1"/>
</dbReference>
<dbReference type="InterPro" id="IPR013341">
    <property type="entry name" value="Mandelate_racemase_N_dom"/>
</dbReference>
<keyword evidence="8" id="KW-1185">Reference proteome</keyword>
<feature type="domain" description="Mandelate racemase/muconate lactonizing enzyme C-terminal" evidence="6">
    <location>
        <begin position="141"/>
        <end position="238"/>
    </location>
</feature>
<dbReference type="Pfam" id="PF02746">
    <property type="entry name" value="MR_MLE_N"/>
    <property type="match status" value="1"/>
</dbReference>
<comment type="cofactor">
    <cofactor evidence="5">
        <name>Mg(2+)</name>
        <dbReference type="ChEBI" id="CHEBI:18420"/>
    </cofactor>
    <text evidence="5">Binds 1 Mg(2+) ion per subunit.</text>
</comment>
<dbReference type="RefSeq" id="WP_379979393.1">
    <property type="nucleotide sequence ID" value="NZ_JBHUMO010000011.1"/>
</dbReference>
<protein>
    <recommendedName>
        <fullName evidence="5">Dipeptide epimerase</fullName>
        <ecNumber evidence="5">5.1.1.-</ecNumber>
    </recommendedName>
</protein>
<comment type="caution">
    <text evidence="7">The sequence shown here is derived from an EMBL/GenBank/DDBJ whole genome shotgun (WGS) entry which is preliminary data.</text>
</comment>
<dbReference type="InterPro" id="IPR013342">
    <property type="entry name" value="Mandelate_racemase_C"/>
</dbReference>
<evidence type="ECO:0000256" key="1">
    <source>
        <dbReference type="ARBA" id="ARBA00008031"/>
    </source>
</evidence>
<dbReference type="Gene3D" id="3.30.390.10">
    <property type="entry name" value="Enolase-like, N-terminal domain"/>
    <property type="match status" value="1"/>
</dbReference>